<gene>
    <name evidence="1" type="ORF">DW206_05075</name>
</gene>
<name>A0A414X7D6_BACOV</name>
<dbReference type="Proteomes" id="UP000283329">
    <property type="component" value="Unassembled WGS sequence"/>
</dbReference>
<organism evidence="1 2">
    <name type="scientific">Bacteroides ovatus</name>
    <dbReference type="NCBI Taxonomy" id="28116"/>
    <lineage>
        <taxon>Bacteria</taxon>
        <taxon>Pseudomonadati</taxon>
        <taxon>Bacteroidota</taxon>
        <taxon>Bacteroidia</taxon>
        <taxon>Bacteroidales</taxon>
        <taxon>Bacteroidaceae</taxon>
        <taxon>Bacteroides</taxon>
    </lineage>
</organism>
<reference evidence="1 2" key="1">
    <citation type="submission" date="2018-08" db="EMBL/GenBank/DDBJ databases">
        <title>A genome reference for cultivated species of the human gut microbiota.</title>
        <authorList>
            <person name="Zou Y."/>
            <person name="Xue W."/>
            <person name="Luo G."/>
        </authorList>
    </citation>
    <scope>NUCLEOTIDE SEQUENCE [LARGE SCALE GENOMIC DNA]</scope>
    <source>
        <strain evidence="1 2">AM17-48</strain>
    </source>
</reference>
<evidence type="ECO:0000313" key="2">
    <source>
        <dbReference type="Proteomes" id="UP000283329"/>
    </source>
</evidence>
<dbReference type="EMBL" id="QRJR01000003">
    <property type="protein sequence ID" value="RHH50012.1"/>
    <property type="molecule type" value="Genomic_DNA"/>
</dbReference>
<sequence length="117" mass="13246">MFEIELATYHKNLERLREENPLGGFVVIKGDEILDVWLNDLDALKEGIKAYGRIQFMIKNINEKPINISAFGSASTKIEYNSDAHRTLDDKIKTALKKEKNEIPSLTHGGYTEPSPV</sequence>
<accession>A0A414X7D6</accession>
<dbReference type="RefSeq" id="WP_118299361.1">
    <property type="nucleotide sequence ID" value="NZ_QRJR01000003.1"/>
</dbReference>
<proteinExistence type="predicted"/>
<protein>
    <submittedName>
        <fullName evidence="1">Uncharacterized protein</fullName>
    </submittedName>
</protein>
<evidence type="ECO:0000313" key="1">
    <source>
        <dbReference type="EMBL" id="RHH50012.1"/>
    </source>
</evidence>
<comment type="caution">
    <text evidence="1">The sequence shown here is derived from an EMBL/GenBank/DDBJ whole genome shotgun (WGS) entry which is preliminary data.</text>
</comment>
<dbReference type="AlphaFoldDB" id="A0A414X7D6"/>